<proteinExistence type="predicted"/>
<feature type="non-terminal residue" evidence="1">
    <location>
        <position position="171"/>
    </location>
</feature>
<evidence type="ECO:0000313" key="1">
    <source>
        <dbReference type="EMBL" id="KAJ5353511.1"/>
    </source>
</evidence>
<protein>
    <submittedName>
        <fullName evidence="1">Uncharacterized protein</fullName>
    </submittedName>
</protein>
<evidence type="ECO:0000313" key="2">
    <source>
        <dbReference type="Proteomes" id="UP001148299"/>
    </source>
</evidence>
<dbReference type="EMBL" id="JAPZBR010000005">
    <property type="protein sequence ID" value="KAJ5353511.1"/>
    <property type="molecule type" value="Genomic_DNA"/>
</dbReference>
<accession>A0A9W9R4Q6</accession>
<keyword evidence="2" id="KW-1185">Reference proteome</keyword>
<dbReference type="Proteomes" id="UP001148299">
    <property type="component" value="Unassembled WGS sequence"/>
</dbReference>
<name>A0A9W9R4Q6_PENBR</name>
<reference evidence="1" key="2">
    <citation type="journal article" date="2023" name="IMA Fungus">
        <title>Comparative genomic study of the Penicillium genus elucidates a diverse pangenome and 15 lateral gene transfer events.</title>
        <authorList>
            <person name="Petersen C."/>
            <person name="Sorensen T."/>
            <person name="Nielsen M.R."/>
            <person name="Sondergaard T.E."/>
            <person name="Sorensen J.L."/>
            <person name="Fitzpatrick D.A."/>
            <person name="Frisvad J.C."/>
            <person name="Nielsen K.L."/>
        </authorList>
    </citation>
    <scope>NUCLEOTIDE SEQUENCE</scope>
    <source>
        <strain evidence="1">IBT 35675</strain>
    </source>
</reference>
<comment type="caution">
    <text evidence="1">The sequence shown here is derived from an EMBL/GenBank/DDBJ whole genome shotgun (WGS) entry which is preliminary data.</text>
</comment>
<gene>
    <name evidence="1" type="ORF">N7541_006075</name>
</gene>
<dbReference type="AlphaFoldDB" id="A0A9W9R4Q6"/>
<organism evidence="1 2">
    <name type="scientific">Penicillium brevicompactum</name>
    <dbReference type="NCBI Taxonomy" id="5074"/>
    <lineage>
        <taxon>Eukaryota</taxon>
        <taxon>Fungi</taxon>
        <taxon>Dikarya</taxon>
        <taxon>Ascomycota</taxon>
        <taxon>Pezizomycotina</taxon>
        <taxon>Eurotiomycetes</taxon>
        <taxon>Eurotiomycetidae</taxon>
        <taxon>Eurotiales</taxon>
        <taxon>Aspergillaceae</taxon>
        <taxon>Penicillium</taxon>
    </lineage>
</organism>
<reference evidence="1" key="1">
    <citation type="submission" date="2022-12" db="EMBL/GenBank/DDBJ databases">
        <authorList>
            <person name="Petersen C."/>
        </authorList>
    </citation>
    <scope>NUCLEOTIDE SEQUENCE</scope>
    <source>
        <strain evidence="1">IBT 35675</strain>
    </source>
</reference>
<sequence length="171" mass="20144">NIDGKTTFSYIQVFVRQDGILYSGKWTDRFNSPKLLEDLQELKQIPTEDRGPEVKSTWSAIYMKTPSLLGNLEKQIARKIETYEFLRNLGRTFIQISRSTMAIRIPTVKFLNYVSNDIRQREMDQLGRLLLCSPRNHFIFSNYNSKLEMGMTPEVPRDSHTSWHLWRPLDQ</sequence>